<organism evidence="2 3">
    <name type="scientific">Caerostris darwini</name>
    <dbReference type="NCBI Taxonomy" id="1538125"/>
    <lineage>
        <taxon>Eukaryota</taxon>
        <taxon>Metazoa</taxon>
        <taxon>Ecdysozoa</taxon>
        <taxon>Arthropoda</taxon>
        <taxon>Chelicerata</taxon>
        <taxon>Arachnida</taxon>
        <taxon>Araneae</taxon>
        <taxon>Araneomorphae</taxon>
        <taxon>Entelegynae</taxon>
        <taxon>Araneoidea</taxon>
        <taxon>Araneidae</taxon>
        <taxon>Caerostris</taxon>
    </lineage>
</organism>
<sequence>MIHKNENFPFPRHFETRIFPEQTLSPSAEVIAVSKGDPLRDGRYANRKSTRIPLERLNHPAMLSADKAPQRLGPPEISGKVVDQPHPSGGGDVTGPSSSRHYVRTWCIQNRKRNVSSASKRVGNEADPTLTQCSKRKQRRRAVGRFPQGMKKNRERGCSIDRPQPHLYSPFRCISEQ</sequence>
<name>A0AAV4VTM4_9ARAC</name>
<feature type="compositionally biased region" description="Basic residues" evidence="1">
    <location>
        <begin position="134"/>
        <end position="143"/>
    </location>
</feature>
<reference evidence="2 3" key="1">
    <citation type="submission" date="2021-06" db="EMBL/GenBank/DDBJ databases">
        <title>Caerostris darwini draft genome.</title>
        <authorList>
            <person name="Kono N."/>
            <person name="Arakawa K."/>
        </authorList>
    </citation>
    <scope>NUCLEOTIDE SEQUENCE [LARGE SCALE GENOMIC DNA]</scope>
</reference>
<dbReference type="EMBL" id="BPLQ01013634">
    <property type="protein sequence ID" value="GIY73747.1"/>
    <property type="molecule type" value="Genomic_DNA"/>
</dbReference>
<comment type="caution">
    <text evidence="2">The sequence shown here is derived from an EMBL/GenBank/DDBJ whole genome shotgun (WGS) entry which is preliminary data.</text>
</comment>
<evidence type="ECO:0000313" key="2">
    <source>
        <dbReference type="EMBL" id="GIY73747.1"/>
    </source>
</evidence>
<keyword evidence="3" id="KW-1185">Reference proteome</keyword>
<feature type="region of interest" description="Disordered" evidence="1">
    <location>
        <begin position="116"/>
        <end position="177"/>
    </location>
</feature>
<evidence type="ECO:0000313" key="3">
    <source>
        <dbReference type="Proteomes" id="UP001054837"/>
    </source>
</evidence>
<evidence type="ECO:0000256" key="1">
    <source>
        <dbReference type="SAM" id="MobiDB-lite"/>
    </source>
</evidence>
<accession>A0AAV4VTM4</accession>
<feature type="region of interest" description="Disordered" evidence="1">
    <location>
        <begin position="66"/>
        <end position="99"/>
    </location>
</feature>
<dbReference type="Proteomes" id="UP001054837">
    <property type="component" value="Unassembled WGS sequence"/>
</dbReference>
<proteinExistence type="predicted"/>
<gene>
    <name evidence="2" type="ORF">CDAR_464381</name>
</gene>
<protein>
    <submittedName>
        <fullName evidence="2">Uncharacterized protein</fullName>
    </submittedName>
</protein>
<dbReference type="AlphaFoldDB" id="A0AAV4VTM4"/>